<evidence type="ECO:0000313" key="3">
    <source>
        <dbReference type="Proteomes" id="UP001500307"/>
    </source>
</evidence>
<dbReference type="InterPro" id="IPR036388">
    <property type="entry name" value="WH-like_DNA-bd_sf"/>
</dbReference>
<name>A0ABP8S7S4_9ACTN</name>
<gene>
    <name evidence="2" type="ORF">GCM10023176_04810</name>
</gene>
<dbReference type="Proteomes" id="UP001500307">
    <property type="component" value="Unassembled WGS sequence"/>
</dbReference>
<evidence type="ECO:0008006" key="4">
    <source>
        <dbReference type="Google" id="ProtNLM"/>
    </source>
</evidence>
<feature type="compositionally biased region" description="Polar residues" evidence="1">
    <location>
        <begin position="95"/>
        <end position="106"/>
    </location>
</feature>
<dbReference type="Gene3D" id="1.10.10.10">
    <property type="entry name" value="Winged helix-like DNA-binding domain superfamily/Winged helix DNA-binding domain"/>
    <property type="match status" value="1"/>
</dbReference>
<feature type="region of interest" description="Disordered" evidence="1">
    <location>
        <begin position="90"/>
        <end position="138"/>
    </location>
</feature>
<accession>A0ABP8S7S4</accession>
<keyword evidence="3" id="KW-1185">Reference proteome</keyword>
<sequence length="138" mass="14137">MVLTVGADQMRTHAARPGQRGMAAGQQIHDRILSSEAPATLRAIHQRSGGTAPTAHLLPRARDPLTAPSAREREVLALLAEGHSNAAVAAKLTSPKRQSASTSATSGVWRPRLARVAPPPTVGSGVGTSDGAPGNAMS</sequence>
<reference evidence="3" key="1">
    <citation type="journal article" date="2019" name="Int. J. Syst. Evol. Microbiol.">
        <title>The Global Catalogue of Microorganisms (GCM) 10K type strain sequencing project: providing services to taxonomists for standard genome sequencing and annotation.</title>
        <authorList>
            <consortium name="The Broad Institute Genomics Platform"/>
            <consortium name="The Broad Institute Genome Sequencing Center for Infectious Disease"/>
            <person name="Wu L."/>
            <person name="Ma J."/>
        </authorList>
    </citation>
    <scope>NUCLEOTIDE SEQUENCE [LARGE SCALE GENOMIC DNA]</scope>
    <source>
        <strain evidence="3">JCM 3175</strain>
    </source>
</reference>
<evidence type="ECO:0000256" key="1">
    <source>
        <dbReference type="SAM" id="MobiDB-lite"/>
    </source>
</evidence>
<evidence type="ECO:0000313" key="2">
    <source>
        <dbReference type="EMBL" id="GAA4562653.1"/>
    </source>
</evidence>
<feature type="region of interest" description="Disordered" evidence="1">
    <location>
        <begin position="1"/>
        <end position="23"/>
    </location>
</feature>
<dbReference type="SUPFAM" id="SSF46894">
    <property type="entry name" value="C-terminal effector domain of the bipartite response regulators"/>
    <property type="match status" value="1"/>
</dbReference>
<organism evidence="2 3">
    <name type="scientific">Micromonospora coerulea</name>
    <dbReference type="NCBI Taxonomy" id="47856"/>
    <lineage>
        <taxon>Bacteria</taxon>
        <taxon>Bacillati</taxon>
        <taxon>Actinomycetota</taxon>
        <taxon>Actinomycetes</taxon>
        <taxon>Micromonosporales</taxon>
        <taxon>Micromonosporaceae</taxon>
        <taxon>Micromonospora</taxon>
    </lineage>
</organism>
<comment type="caution">
    <text evidence="2">The sequence shown here is derived from an EMBL/GenBank/DDBJ whole genome shotgun (WGS) entry which is preliminary data.</text>
</comment>
<dbReference type="EMBL" id="BAABGU010000002">
    <property type="protein sequence ID" value="GAA4562653.1"/>
    <property type="molecule type" value="Genomic_DNA"/>
</dbReference>
<protein>
    <recommendedName>
        <fullName evidence="4">HTH luxR-type domain-containing protein</fullName>
    </recommendedName>
</protein>
<proteinExistence type="predicted"/>
<dbReference type="InterPro" id="IPR016032">
    <property type="entry name" value="Sig_transdc_resp-reg_C-effctor"/>
</dbReference>
<feature type="region of interest" description="Disordered" evidence="1">
    <location>
        <begin position="47"/>
        <end position="66"/>
    </location>
</feature>